<protein>
    <submittedName>
        <fullName evidence="2">Ferrichrome-iron receptor</fullName>
    </submittedName>
</protein>
<evidence type="ECO:0000256" key="1">
    <source>
        <dbReference type="SAM" id="SignalP"/>
    </source>
</evidence>
<dbReference type="Proteomes" id="UP000004776">
    <property type="component" value="Unassembled WGS sequence"/>
</dbReference>
<keyword evidence="1" id="KW-0732">Signal</keyword>
<keyword evidence="2" id="KW-0675">Receptor</keyword>
<evidence type="ECO:0000313" key="2">
    <source>
        <dbReference type="EMBL" id="EHD06717.1"/>
    </source>
</evidence>
<feature type="signal peptide" evidence="1">
    <location>
        <begin position="1"/>
        <end position="24"/>
    </location>
</feature>
<organism evidence="2 3">
    <name type="scientific">Salmonella enterica subsp. enterica serovar Urbana str. R8-2977</name>
    <dbReference type="NCBI Taxonomy" id="913084"/>
    <lineage>
        <taxon>Bacteria</taxon>
        <taxon>Pseudomonadati</taxon>
        <taxon>Pseudomonadota</taxon>
        <taxon>Gammaproteobacteria</taxon>
        <taxon>Enterobacterales</taxon>
        <taxon>Enterobacteriaceae</taxon>
        <taxon>Salmonella</taxon>
    </lineage>
</organism>
<name>G5RR84_SALET</name>
<proteinExistence type="predicted"/>
<feature type="non-terminal residue" evidence="2">
    <location>
        <position position="58"/>
    </location>
</feature>
<reference evidence="2 3" key="1">
    <citation type="journal article" date="2011" name="BMC Genomics">
        <title>Genome sequencing reveals diversification of virulence factor content and possible host adaptation in distinct subpopulations of Salmonella enterica.</title>
        <authorList>
            <person name="den Bakker H.C."/>
            <person name="Moreno Switt A.I."/>
            <person name="Govoni G."/>
            <person name="Cummings C.A."/>
            <person name="Ranieri M.L."/>
            <person name="Degoricija L."/>
            <person name="Hoelzer K."/>
            <person name="Rodriguez-Rivera L.D."/>
            <person name="Brown S."/>
            <person name="Bolchacova E."/>
            <person name="Furtado M.R."/>
            <person name="Wiedmann M."/>
        </authorList>
    </citation>
    <scope>NUCLEOTIDE SEQUENCE [LARGE SCALE GENOMIC DNA]</scope>
    <source>
        <strain evidence="2 3">R8-2977</strain>
    </source>
</reference>
<gene>
    <name evidence="2" type="ORF">LTSEURB_0611</name>
</gene>
<comment type="caution">
    <text evidence="2">The sequence shown here is derived from an EMBL/GenBank/DDBJ whole genome shotgun (WGS) entry which is preliminary data.</text>
</comment>
<sequence length="58" mass="5935">MFATTRMALLIGGAIGGATFPLFAQETTKNDTVIVTSPVQSGATKLATPLATPDIETP</sequence>
<accession>G5RR84</accession>
<evidence type="ECO:0000313" key="3">
    <source>
        <dbReference type="Proteomes" id="UP000004776"/>
    </source>
</evidence>
<dbReference type="EMBL" id="AFCW01000261">
    <property type="protein sequence ID" value="EHD06717.1"/>
    <property type="molecule type" value="Genomic_DNA"/>
</dbReference>
<dbReference type="AlphaFoldDB" id="G5RR84"/>
<feature type="chain" id="PRO_5003483697" evidence="1">
    <location>
        <begin position="25"/>
        <end position="58"/>
    </location>
</feature>